<evidence type="ECO:0000256" key="2">
    <source>
        <dbReference type="SAM" id="MobiDB-lite"/>
    </source>
</evidence>
<dbReference type="PANTHER" id="PTHR12817:SF0">
    <property type="entry name" value="GEO08327P1"/>
    <property type="match status" value="1"/>
</dbReference>
<comment type="similarity">
    <text evidence="1">Belongs to the TRAPP small subunits family. BET3 subfamily.</text>
</comment>
<dbReference type="GO" id="GO:0005801">
    <property type="term" value="C:cis-Golgi network"/>
    <property type="evidence" value="ECO:0007669"/>
    <property type="project" value="TreeGrafter"/>
</dbReference>
<dbReference type="EMBL" id="MU805971">
    <property type="protein sequence ID" value="KAJ3843649.1"/>
    <property type="molecule type" value="Genomic_DNA"/>
</dbReference>
<dbReference type="Pfam" id="PF04051">
    <property type="entry name" value="TRAPP"/>
    <property type="match status" value="1"/>
</dbReference>
<reference evidence="3" key="1">
    <citation type="submission" date="2022-08" db="EMBL/GenBank/DDBJ databases">
        <authorList>
            <consortium name="DOE Joint Genome Institute"/>
            <person name="Min B."/>
            <person name="Riley R."/>
            <person name="Sierra-Patev S."/>
            <person name="Naranjo-Ortiz M."/>
            <person name="Looney B."/>
            <person name="Konkel Z."/>
            <person name="Slot J.C."/>
            <person name="Sakamoto Y."/>
            <person name="Steenwyk J.L."/>
            <person name="Rokas A."/>
            <person name="Carro J."/>
            <person name="Camarero S."/>
            <person name="Ferreira P."/>
            <person name="Molpeceres G."/>
            <person name="Ruiz-Duenas F.J."/>
            <person name="Serrano A."/>
            <person name="Henrissat B."/>
            <person name="Drula E."/>
            <person name="Hughes K.W."/>
            <person name="Mata J.L."/>
            <person name="Ishikawa N.K."/>
            <person name="Vargas-Isla R."/>
            <person name="Ushijima S."/>
            <person name="Smith C.A."/>
            <person name="Ahrendt S."/>
            <person name="Andreopoulos W."/>
            <person name="He G."/>
            <person name="Labutti K."/>
            <person name="Lipzen A."/>
            <person name="Ng V."/>
            <person name="Sandor L."/>
            <person name="Barry K."/>
            <person name="Martinez A.T."/>
            <person name="Xiao Y."/>
            <person name="Gibbons J.G."/>
            <person name="Terashima K."/>
            <person name="Hibbett D.S."/>
            <person name="Grigoriev I.V."/>
        </authorList>
    </citation>
    <scope>NUCLEOTIDE SEQUENCE</scope>
    <source>
        <strain evidence="3">TFB9207</strain>
    </source>
</reference>
<dbReference type="Gene3D" id="3.30.1380.20">
    <property type="entry name" value="Trafficking protein particle complex subunit 3"/>
    <property type="match status" value="1"/>
</dbReference>
<comment type="caution">
    <text evidence="3">The sequence shown here is derived from an EMBL/GenBank/DDBJ whole genome shotgun (WGS) entry which is preliminary data.</text>
</comment>
<feature type="region of interest" description="Disordered" evidence="2">
    <location>
        <begin position="72"/>
        <end position="111"/>
    </location>
</feature>
<dbReference type="GO" id="GO:0006888">
    <property type="term" value="P:endoplasmic reticulum to Golgi vesicle-mediated transport"/>
    <property type="evidence" value="ECO:0007669"/>
    <property type="project" value="TreeGrafter"/>
</dbReference>
<dbReference type="SUPFAM" id="SSF111126">
    <property type="entry name" value="Ligand-binding domain in the NO signalling and Golgi transport"/>
    <property type="match status" value="1"/>
</dbReference>
<evidence type="ECO:0000313" key="3">
    <source>
        <dbReference type="EMBL" id="KAJ3843649.1"/>
    </source>
</evidence>
<protein>
    <submittedName>
        <fullName evidence="3">TRAPP complex subunit trs33</fullName>
    </submittedName>
</protein>
<dbReference type="AlphaFoldDB" id="A0AA38PIS4"/>
<keyword evidence="4" id="KW-1185">Reference proteome</keyword>
<dbReference type="GO" id="GO:0030008">
    <property type="term" value="C:TRAPP complex"/>
    <property type="evidence" value="ECO:0007669"/>
    <property type="project" value="TreeGrafter"/>
</dbReference>
<dbReference type="InterPro" id="IPR024096">
    <property type="entry name" value="NO_sig/Golgi_transp_ligand-bd"/>
</dbReference>
<dbReference type="Proteomes" id="UP001163846">
    <property type="component" value="Unassembled WGS sequence"/>
</dbReference>
<organism evidence="3 4">
    <name type="scientific">Lentinula raphanica</name>
    <dbReference type="NCBI Taxonomy" id="153919"/>
    <lineage>
        <taxon>Eukaryota</taxon>
        <taxon>Fungi</taxon>
        <taxon>Dikarya</taxon>
        <taxon>Basidiomycota</taxon>
        <taxon>Agaricomycotina</taxon>
        <taxon>Agaricomycetes</taxon>
        <taxon>Agaricomycetidae</taxon>
        <taxon>Agaricales</taxon>
        <taxon>Marasmiineae</taxon>
        <taxon>Omphalotaceae</taxon>
        <taxon>Lentinula</taxon>
    </lineage>
</organism>
<dbReference type="PANTHER" id="PTHR12817">
    <property type="entry name" value="TRAFFICKING PROTEIN PARTICLE COMPLEX SUBUNIT 6B"/>
    <property type="match status" value="1"/>
</dbReference>
<dbReference type="InterPro" id="IPR007194">
    <property type="entry name" value="TRAPP_component"/>
</dbReference>
<evidence type="ECO:0000313" key="4">
    <source>
        <dbReference type="Proteomes" id="UP001163846"/>
    </source>
</evidence>
<feature type="compositionally biased region" description="Low complexity" evidence="2">
    <location>
        <begin position="96"/>
        <end position="110"/>
    </location>
</feature>
<name>A0AA38PIS4_9AGAR</name>
<sequence length="249" mass="27220">MSSRNSIPVPSSLAAIPPHLAGLAAYADPPIRHVDGAMMDYFLIETVNTLRESSKIALHREREREKEMVEAGLIPPPAPPVKDTKDPLASARDSTGSLASTKAGKAAASTQVDEEEEALKLRLETIGIHVGSNFSERLCRDRGLFTETLDAIKFICKDIWAACWDKQVDNLRTNHRGVYVLQDNSFKTIARLSSWQGRPDAIRKAKVYVSMPAGIIKGALARLGYNATVSPEVTNLPQCTFQVKLPKGA</sequence>
<dbReference type="GO" id="GO:0005802">
    <property type="term" value="C:trans-Golgi network"/>
    <property type="evidence" value="ECO:0007669"/>
    <property type="project" value="TreeGrafter"/>
</dbReference>
<evidence type="ECO:0000256" key="1">
    <source>
        <dbReference type="ARBA" id="ARBA00006218"/>
    </source>
</evidence>
<dbReference type="InterPro" id="IPR037992">
    <property type="entry name" value="TRAPPC6/Trs33"/>
</dbReference>
<proteinExistence type="inferred from homology"/>
<accession>A0AA38PIS4</accession>
<gene>
    <name evidence="3" type="ORF">F5878DRAFT_604286</name>
</gene>
<dbReference type="CDD" id="cd14944">
    <property type="entry name" value="TRAPPC6A_Trs33"/>
    <property type="match status" value="1"/>
</dbReference>